<proteinExistence type="predicted"/>
<dbReference type="EMBL" id="OBML01000002">
    <property type="protein sequence ID" value="SOB97223.1"/>
    <property type="molecule type" value="Genomic_DNA"/>
</dbReference>
<protein>
    <submittedName>
        <fullName evidence="1">Uncharacterized protein</fullName>
    </submittedName>
</protein>
<evidence type="ECO:0000313" key="1">
    <source>
        <dbReference type="EMBL" id="SOB97223.1"/>
    </source>
</evidence>
<keyword evidence="2" id="KW-1185">Reference proteome</keyword>
<sequence length="124" mass="14131">MGQYMTDELKKVEIHDYQAFGQLITEYATGAKPWPETLEGLKQATKDIATIPDTYKALQVIQACEEVLLLRLPPRRMTEESLAKYGDASAKAYPLPDFYARKDEMSEHDFYLSRVADYTIAVCT</sequence>
<dbReference type="AlphaFoldDB" id="A0A285RY14"/>
<name>A0A285RY14_9HYPH</name>
<organism evidence="1 2">
    <name type="scientific">Stappia indica</name>
    <dbReference type="NCBI Taxonomy" id="538381"/>
    <lineage>
        <taxon>Bacteria</taxon>
        <taxon>Pseudomonadati</taxon>
        <taxon>Pseudomonadota</taxon>
        <taxon>Alphaproteobacteria</taxon>
        <taxon>Hyphomicrobiales</taxon>
        <taxon>Stappiaceae</taxon>
        <taxon>Stappia</taxon>
    </lineage>
</organism>
<dbReference type="Proteomes" id="UP000219331">
    <property type="component" value="Unassembled WGS sequence"/>
</dbReference>
<reference evidence="1 2" key="1">
    <citation type="submission" date="2017-08" db="EMBL/GenBank/DDBJ databases">
        <authorList>
            <person name="de Groot N.N."/>
        </authorList>
    </citation>
    <scope>NUCLEOTIDE SEQUENCE [LARGE SCALE GENOMIC DNA]</scope>
    <source>
        <strain evidence="1 2">USBA 352</strain>
    </source>
</reference>
<evidence type="ECO:0000313" key="2">
    <source>
        <dbReference type="Proteomes" id="UP000219331"/>
    </source>
</evidence>
<accession>A0A285RY14</accession>
<gene>
    <name evidence="1" type="ORF">SAMN05421512_102444</name>
</gene>